<dbReference type="EMBL" id="JAMGBB010000001">
    <property type="protein sequence ID" value="MCL6741078.1"/>
    <property type="molecule type" value="Genomic_DNA"/>
</dbReference>
<organism evidence="1 2">
    <name type="scientific">Sphingomonas brevis</name>
    <dbReference type="NCBI Taxonomy" id="2908206"/>
    <lineage>
        <taxon>Bacteria</taxon>
        <taxon>Pseudomonadati</taxon>
        <taxon>Pseudomonadota</taxon>
        <taxon>Alphaproteobacteria</taxon>
        <taxon>Sphingomonadales</taxon>
        <taxon>Sphingomonadaceae</taxon>
        <taxon>Sphingomonas</taxon>
    </lineage>
</organism>
<evidence type="ECO:0000313" key="2">
    <source>
        <dbReference type="Proteomes" id="UP001165383"/>
    </source>
</evidence>
<dbReference type="RefSeq" id="WP_249915484.1">
    <property type="nucleotide sequence ID" value="NZ_JAMGBB010000001.1"/>
</dbReference>
<gene>
    <name evidence="1" type="ORF">LZ518_08040</name>
</gene>
<keyword evidence="2" id="KW-1185">Reference proteome</keyword>
<protein>
    <submittedName>
        <fullName evidence="1">GrpB family protein</fullName>
    </submittedName>
</protein>
<dbReference type="PANTHER" id="PTHR34822">
    <property type="entry name" value="GRPB DOMAIN PROTEIN (AFU_ORTHOLOGUE AFUA_1G01530)"/>
    <property type="match status" value="1"/>
</dbReference>
<accession>A0ABT0S9L4</accession>
<sequence length="188" mass="21190">MALETGDGSEHEMTMLPPYAVRLLPHDPQWAEQASVEAARILKAIWPAIIEMHHVGSTAIPGIAAKPIIDLVGVTPDLEKIEASRSAIEALGYAWHGEYGLEGRRFCTLSDPDSGLRRFHLHCYADGDHSIRRHIAFRDYLRARPEMAEAYQRMKESCAAKHPDDSNAYTICKDTWIKKTEAEALKYY</sequence>
<reference evidence="1" key="1">
    <citation type="submission" date="2022-05" db="EMBL/GenBank/DDBJ databases">
        <authorList>
            <person name="Jo J.-H."/>
            <person name="Im W.-T."/>
        </authorList>
    </citation>
    <scope>NUCLEOTIDE SEQUENCE</scope>
    <source>
        <strain evidence="1">RB56-2</strain>
    </source>
</reference>
<dbReference type="Pfam" id="PF04229">
    <property type="entry name" value="GrpB"/>
    <property type="match status" value="1"/>
</dbReference>
<dbReference type="Gene3D" id="3.30.460.10">
    <property type="entry name" value="Beta Polymerase, domain 2"/>
    <property type="match status" value="1"/>
</dbReference>
<dbReference type="InterPro" id="IPR043519">
    <property type="entry name" value="NT_sf"/>
</dbReference>
<dbReference type="InterPro" id="IPR007344">
    <property type="entry name" value="GrpB/CoaE"/>
</dbReference>
<name>A0ABT0S9L4_9SPHN</name>
<dbReference type="PANTHER" id="PTHR34822:SF1">
    <property type="entry name" value="GRPB FAMILY PROTEIN"/>
    <property type="match status" value="1"/>
</dbReference>
<dbReference type="Proteomes" id="UP001165383">
    <property type="component" value="Unassembled WGS sequence"/>
</dbReference>
<evidence type="ECO:0000313" key="1">
    <source>
        <dbReference type="EMBL" id="MCL6741078.1"/>
    </source>
</evidence>
<dbReference type="SUPFAM" id="SSF81301">
    <property type="entry name" value="Nucleotidyltransferase"/>
    <property type="match status" value="1"/>
</dbReference>
<proteinExistence type="predicted"/>
<comment type="caution">
    <text evidence="1">The sequence shown here is derived from an EMBL/GenBank/DDBJ whole genome shotgun (WGS) entry which is preliminary data.</text>
</comment>